<feature type="compositionally biased region" description="Polar residues" evidence="12">
    <location>
        <begin position="265"/>
        <end position="283"/>
    </location>
</feature>
<dbReference type="Pfam" id="PF02518">
    <property type="entry name" value="HATPase_c"/>
    <property type="match status" value="1"/>
</dbReference>
<dbReference type="CDD" id="cd16916">
    <property type="entry name" value="HATPase_CheA-like"/>
    <property type="match status" value="1"/>
</dbReference>
<dbReference type="PROSITE" id="PS50851">
    <property type="entry name" value="CHEW"/>
    <property type="match status" value="1"/>
</dbReference>
<evidence type="ECO:0000259" key="14">
    <source>
        <dbReference type="PROSITE" id="PS50851"/>
    </source>
</evidence>
<dbReference type="Pfam" id="PF01627">
    <property type="entry name" value="Hpt"/>
    <property type="match status" value="1"/>
</dbReference>
<dbReference type="Gene3D" id="3.30.70.1110">
    <property type="entry name" value="Histidine kinase CheA-like, P2 response regulator-binding domain"/>
    <property type="match status" value="1"/>
</dbReference>
<dbReference type="GO" id="GO:0006935">
    <property type="term" value="P:chemotaxis"/>
    <property type="evidence" value="ECO:0007669"/>
    <property type="project" value="UniProtKB-KW"/>
</dbReference>
<comment type="catalytic activity">
    <reaction evidence="1">
        <text>ATP + protein L-histidine = ADP + protein N-phospho-L-histidine.</text>
        <dbReference type="EC" id="2.7.13.3"/>
    </reaction>
</comment>
<keyword evidence="8" id="KW-0418">Kinase</keyword>
<keyword evidence="17" id="KW-1185">Reference proteome</keyword>
<keyword evidence="5 11" id="KW-0597">Phosphoprotein</keyword>
<dbReference type="GO" id="GO:0005524">
    <property type="term" value="F:ATP binding"/>
    <property type="evidence" value="ECO:0007669"/>
    <property type="project" value="UniProtKB-KW"/>
</dbReference>
<dbReference type="PROSITE" id="PS50894">
    <property type="entry name" value="HPT"/>
    <property type="match status" value="1"/>
</dbReference>
<feature type="region of interest" description="Disordered" evidence="12">
    <location>
        <begin position="241"/>
        <end position="283"/>
    </location>
</feature>
<dbReference type="Pfam" id="PF01584">
    <property type="entry name" value="CheW"/>
    <property type="match status" value="1"/>
</dbReference>
<proteinExistence type="predicted"/>
<evidence type="ECO:0000256" key="3">
    <source>
        <dbReference type="ARBA" id="ARBA00021495"/>
    </source>
</evidence>
<evidence type="ECO:0000256" key="2">
    <source>
        <dbReference type="ARBA" id="ARBA00012438"/>
    </source>
</evidence>
<evidence type="ECO:0000313" key="16">
    <source>
        <dbReference type="EMBL" id="GGH82158.1"/>
    </source>
</evidence>
<dbReference type="InterPro" id="IPR002545">
    <property type="entry name" value="CheW-lke_dom"/>
</dbReference>
<evidence type="ECO:0000256" key="12">
    <source>
        <dbReference type="SAM" id="MobiDB-lite"/>
    </source>
</evidence>
<dbReference type="AlphaFoldDB" id="A0A8J2ZVT0"/>
<dbReference type="SMART" id="SM00387">
    <property type="entry name" value="HATPase_c"/>
    <property type="match status" value="1"/>
</dbReference>
<dbReference type="InterPro" id="IPR036061">
    <property type="entry name" value="CheW-like_dom_sf"/>
</dbReference>
<keyword evidence="6" id="KW-0808">Transferase</keyword>
<evidence type="ECO:0000256" key="9">
    <source>
        <dbReference type="ARBA" id="ARBA00022840"/>
    </source>
</evidence>
<dbReference type="InterPro" id="IPR036641">
    <property type="entry name" value="HPT_dom_sf"/>
</dbReference>
<evidence type="ECO:0000256" key="11">
    <source>
        <dbReference type="PROSITE-ProRule" id="PRU00110"/>
    </source>
</evidence>
<feature type="domain" description="HPt" evidence="15">
    <location>
        <begin position="1"/>
        <end position="103"/>
    </location>
</feature>
<dbReference type="RefSeq" id="WP_188497370.1">
    <property type="nucleotide sequence ID" value="NZ_BMFV01000014.1"/>
</dbReference>
<reference evidence="16" key="2">
    <citation type="submission" date="2020-09" db="EMBL/GenBank/DDBJ databases">
        <authorList>
            <person name="Sun Q."/>
            <person name="Zhou Y."/>
        </authorList>
    </citation>
    <scope>NUCLEOTIDE SEQUENCE</scope>
    <source>
        <strain evidence="16">CGMCC 1.12777</strain>
    </source>
</reference>
<dbReference type="SUPFAM" id="SSF55874">
    <property type="entry name" value="ATPase domain of HSP90 chaperone/DNA topoisomerase II/histidine kinase"/>
    <property type="match status" value="1"/>
</dbReference>
<keyword evidence="7" id="KW-0547">Nucleotide-binding</keyword>
<dbReference type="EMBL" id="BMFV01000014">
    <property type="protein sequence ID" value="GGH82158.1"/>
    <property type="molecule type" value="Genomic_DNA"/>
</dbReference>
<feature type="domain" description="Histidine kinase" evidence="13">
    <location>
        <begin position="296"/>
        <end position="529"/>
    </location>
</feature>
<evidence type="ECO:0000256" key="4">
    <source>
        <dbReference type="ARBA" id="ARBA00022500"/>
    </source>
</evidence>
<dbReference type="FunFam" id="3.30.565.10:FF:000016">
    <property type="entry name" value="Chemotaxis protein CheA, putative"/>
    <property type="match status" value="1"/>
</dbReference>
<dbReference type="CDD" id="cd00088">
    <property type="entry name" value="HPT"/>
    <property type="match status" value="1"/>
</dbReference>
<dbReference type="InterPro" id="IPR004358">
    <property type="entry name" value="Sig_transdc_His_kin-like_C"/>
</dbReference>
<name>A0A8J2ZVT0_9BACL</name>
<dbReference type="GO" id="GO:0005737">
    <property type="term" value="C:cytoplasm"/>
    <property type="evidence" value="ECO:0007669"/>
    <property type="project" value="InterPro"/>
</dbReference>
<dbReference type="SMART" id="SM00073">
    <property type="entry name" value="HPT"/>
    <property type="match status" value="1"/>
</dbReference>
<keyword evidence="4" id="KW-0145">Chemotaxis</keyword>
<evidence type="ECO:0000256" key="6">
    <source>
        <dbReference type="ARBA" id="ARBA00022679"/>
    </source>
</evidence>
<dbReference type="GO" id="GO:0000155">
    <property type="term" value="F:phosphorelay sensor kinase activity"/>
    <property type="evidence" value="ECO:0007669"/>
    <property type="project" value="InterPro"/>
</dbReference>
<dbReference type="InterPro" id="IPR035891">
    <property type="entry name" value="CheY-binding_CheA"/>
</dbReference>
<organism evidence="16 17">
    <name type="scientific">Pullulanibacillus pueri</name>
    <dbReference type="NCBI Taxonomy" id="1437324"/>
    <lineage>
        <taxon>Bacteria</taxon>
        <taxon>Bacillati</taxon>
        <taxon>Bacillota</taxon>
        <taxon>Bacilli</taxon>
        <taxon>Bacillales</taxon>
        <taxon>Sporolactobacillaceae</taxon>
        <taxon>Pullulanibacillus</taxon>
    </lineage>
</organism>
<dbReference type="Gene3D" id="1.10.287.560">
    <property type="entry name" value="Histidine kinase CheA-like, homodimeric domain"/>
    <property type="match status" value="1"/>
</dbReference>
<evidence type="ECO:0000313" key="17">
    <source>
        <dbReference type="Proteomes" id="UP000656813"/>
    </source>
</evidence>
<dbReference type="SMART" id="SM01231">
    <property type="entry name" value="H-kinase_dim"/>
    <property type="match status" value="1"/>
</dbReference>
<gene>
    <name evidence="16" type="primary">cheA</name>
    <name evidence="16" type="ORF">GCM10007096_21130</name>
</gene>
<dbReference type="InterPro" id="IPR003594">
    <property type="entry name" value="HATPase_dom"/>
</dbReference>
<dbReference type="SUPFAM" id="SSF55052">
    <property type="entry name" value="CheY-binding domain of CheA"/>
    <property type="match status" value="1"/>
</dbReference>
<dbReference type="Gene3D" id="1.20.120.160">
    <property type="entry name" value="HPT domain"/>
    <property type="match status" value="1"/>
</dbReference>
<dbReference type="Pfam" id="PF07194">
    <property type="entry name" value="P2"/>
    <property type="match status" value="1"/>
</dbReference>
<dbReference type="SUPFAM" id="SSF47384">
    <property type="entry name" value="Homodimeric domain of signal transducing histidine kinase"/>
    <property type="match status" value="1"/>
</dbReference>
<dbReference type="InterPro" id="IPR051315">
    <property type="entry name" value="Bact_Chemotaxis_CheA"/>
</dbReference>
<dbReference type="InterPro" id="IPR010808">
    <property type="entry name" value="CheA_P2-bd"/>
</dbReference>
<dbReference type="Gene3D" id="2.30.30.40">
    <property type="entry name" value="SH3 Domains"/>
    <property type="match status" value="1"/>
</dbReference>
<evidence type="ECO:0000259" key="15">
    <source>
        <dbReference type="PROSITE" id="PS50894"/>
    </source>
</evidence>
<dbReference type="SMART" id="SM00260">
    <property type="entry name" value="CheW"/>
    <property type="match status" value="1"/>
</dbReference>
<dbReference type="InterPro" id="IPR037006">
    <property type="entry name" value="CheA-like_homodim_sf"/>
</dbReference>
<dbReference type="Pfam" id="PF02895">
    <property type="entry name" value="H-kinase_dim"/>
    <property type="match status" value="1"/>
</dbReference>
<dbReference type="SUPFAM" id="SSF50341">
    <property type="entry name" value="CheW-like"/>
    <property type="match status" value="1"/>
</dbReference>
<dbReference type="InterPro" id="IPR005467">
    <property type="entry name" value="His_kinase_dom"/>
</dbReference>
<evidence type="ECO:0000256" key="1">
    <source>
        <dbReference type="ARBA" id="ARBA00000085"/>
    </source>
</evidence>
<dbReference type="SUPFAM" id="SSF47226">
    <property type="entry name" value="Histidine-containing phosphotransfer domain, HPT domain"/>
    <property type="match status" value="1"/>
</dbReference>
<dbReference type="PROSITE" id="PS50109">
    <property type="entry name" value="HIS_KIN"/>
    <property type="match status" value="1"/>
</dbReference>
<dbReference type="InterPro" id="IPR036890">
    <property type="entry name" value="HATPase_C_sf"/>
</dbReference>
<accession>A0A8J2ZVT0</accession>
<dbReference type="PRINTS" id="PR00344">
    <property type="entry name" value="BCTRLSENSOR"/>
</dbReference>
<feature type="modified residue" description="Phosphohistidine" evidence="11">
    <location>
        <position position="46"/>
    </location>
</feature>
<feature type="domain" description="CheW-like" evidence="14">
    <location>
        <begin position="531"/>
        <end position="661"/>
    </location>
</feature>
<dbReference type="Gene3D" id="3.30.565.10">
    <property type="entry name" value="Histidine kinase-like ATPase, C-terminal domain"/>
    <property type="match status" value="1"/>
</dbReference>
<reference evidence="16" key="1">
    <citation type="journal article" date="2014" name="Int. J. Syst. Evol. Microbiol.">
        <title>Complete genome sequence of Corynebacterium casei LMG S-19264T (=DSM 44701T), isolated from a smear-ripened cheese.</title>
        <authorList>
            <consortium name="US DOE Joint Genome Institute (JGI-PGF)"/>
            <person name="Walter F."/>
            <person name="Albersmeier A."/>
            <person name="Kalinowski J."/>
            <person name="Ruckert C."/>
        </authorList>
    </citation>
    <scope>NUCLEOTIDE SEQUENCE</scope>
    <source>
        <strain evidence="16">CGMCC 1.12777</strain>
    </source>
</reference>
<evidence type="ECO:0000256" key="7">
    <source>
        <dbReference type="ARBA" id="ARBA00022741"/>
    </source>
</evidence>
<keyword evidence="9" id="KW-0067">ATP-binding</keyword>
<sequence>MDTNQYLDLFLDESREHLQNMNQGLLELEKSHGNLEIINEIFRSAHTLKGMAGSMGFQNMTELTHQLENILDALRNGELTISTGIIDALFAAADHLEEMVDLITDGNGDNVAIHDIMRQLKNAAGLKQDPVGQTLNESTTNGEAENFVATVMQQAKEQGFNVWQVEVVVRKDCMLKAARAYMVVEIVEQMGEIIQTVPATEALENGEYDTSFTLILITHDDEAAVREKILKVSEIDNVVVNEPETNTKEDSKPNNGSPVAEENKQTQTPSTKNKGKASQTHKTIRVSTQRLDELMNLFEELVIDKGRLEEISRTLKHQELEETVEMISRTSGRLQDIILNLRMEPVEQVFNRFPKMVRSVSRELGKKIELEMVGVDTELDRNVIDEIGDPLVHLIRNSMDHGIETPEVRLGKEKSEVGRITLRAFHRGNHVFIEIEDDGAGINRQKITNKAIEKGLLSEEEAMRLPDNEVYHLMFHSGFSTADKISDISGRGVGLDVVKNKIESLGGSVSVDSEEGKGSLFTIQLPLTLSIISTMLVNVHQETYALPLSSIVETALIEEKDLFKTQGQEMLEYRGRVIPFKRLQDVLSVPGQSIQHNKFIPAIIAQSGKAMTAFAVDQFIGQQEIVIKSLGRYLGNVQPVSGATILGNGQVALILDCASMI</sequence>
<dbReference type="InterPro" id="IPR036097">
    <property type="entry name" value="HisK_dim/P_sf"/>
</dbReference>
<comment type="caution">
    <text evidence="16">The sequence shown here is derived from an EMBL/GenBank/DDBJ whole genome shotgun (WGS) entry which is preliminary data.</text>
</comment>
<dbReference type="PANTHER" id="PTHR43395:SF1">
    <property type="entry name" value="CHEMOTAXIS PROTEIN CHEA"/>
    <property type="match status" value="1"/>
</dbReference>
<dbReference type="Proteomes" id="UP000656813">
    <property type="component" value="Unassembled WGS sequence"/>
</dbReference>
<evidence type="ECO:0000256" key="5">
    <source>
        <dbReference type="ARBA" id="ARBA00022553"/>
    </source>
</evidence>
<dbReference type="CDD" id="cd00731">
    <property type="entry name" value="CheA_reg"/>
    <property type="match status" value="1"/>
</dbReference>
<protein>
    <recommendedName>
        <fullName evidence="3">Chemotaxis protein CheA</fullName>
        <ecNumber evidence="2">2.7.13.3</ecNumber>
    </recommendedName>
</protein>
<evidence type="ECO:0000256" key="8">
    <source>
        <dbReference type="ARBA" id="ARBA00022777"/>
    </source>
</evidence>
<evidence type="ECO:0000259" key="13">
    <source>
        <dbReference type="PROSITE" id="PS50109"/>
    </source>
</evidence>
<dbReference type="PANTHER" id="PTHR43395">
    <property type="entry name" value="SENSOR HISTIDINE KINASE CHEA"/>
    <property type="match status" value="1"/>
</dbReference>
<keyword evidence="10" id="KW-0902">Two-component regulatory system</keyword>
<dbReference type="EC" id="2.7.13.3" evidence="2"/>
<dbReference type="InterPro" id="IPR004105">
    <property type="entry name" value="CheA-like_dim"/>
</dbReference>
<dbReference type="InterPro" id="IPR037052">
    <property type="entry name" value="CheA-like_P2_sf"/>
</dbReference>
<dbReference type="InterPro" id="IPR008207">
    <property type="entry name" value="Sig_transdc_His_kin_Hpt_dom"/>
</dbReference>
<evidence type="ECO:0000256" key="10">
    <source>
        <dbReference type="ARBA" id="ARBA00023012"/>
    </source>
</evidence>